<dbReference type="EMBL" id="JABTTQ020001600">
    <property type="protein sequence ID" value="KAK6130071.1"/>
    <property type="molecule type" value="Genomic_DNA"/>
</dbReference>
<feature type="domain" description="DUF4378" evidence="1">
    <location>
        <begin position="479"/>
        <end position="622"/>
    </location>
</feature>
<comment type="caution">
    <text evidence="2">The sequence shown here is derived from an EMBL/GenBank/DDBJ whole genome shotgun (WGS) entry which is preliminary data.</text>
</comment>
<dbReference type="InterPro" id="IPR025486">
    <property type="entry name" value="DUF4378"/>
</dbReference>
<sequence length="633" mass="72136">MAKTSARTQEQSEVNCMWGLFSILNSCQGHASPKLISNGRPLKTNVIDYSRKLDQIASFDEECRKIQTEAKNSGSIRVDASERSARNQILADMYIERHRNKQIMLKGQQLTETDSEFIDRLVKSQKAARRKKSQRAYQSSLSHVDDEKIMQQAKMSVKAFIDQMFVDGKFVSKLAEPNKPFSDALQVLSTNSVLVSKCERVDYQHRMAELPSDKIVILKPMMLQNGNKEAVKKMSKPDIACSTETVRKKIDFSSATRLSKKREVNVDLEAKRHLFERLNFLNAIGALTGKRSPKSLWTILSSHERDLLSPNGRQRTCLIRSTDEGAHDLDISATGNMRSNGELNIVEMKNICHSEVASETNRTDVISSKLMHPILDSFSENETFTCTVDDLSSTPTSVYELNMPENIIKHQEEHQSPVSVLEQFLTEDANSPSNIMLQTERKRLQPLRLRFEECSVESSPQDPPISANAYIDEQDYISQYVHLVLQASCLNWDQLSKIKPQSEELLHASLFDEVDFLPSDCHFDPKILFDHMNEVLLEIRRSHFCSPPLPSFVKRKNCSVPLEELVLDEIMREADFYLLPTTEERTLDEIVANDVADSRSWIDVRTEAEHVMIHISEDILEESVLDVVLGFHS</sequence>
<keyword evidence="3" id="KW-1185">Reference proteome</keyword>
<protein>
    <recommendedName>
        <fullName evidence="1">DUF4378 domain-containing protein</fullName>
    </recommendedName>
</protein>
<reference evidence="2 3" key="1">
    <citation type="journal article" date="2021" name="Comput. Struct. Biotechnol. J.">
        <title>De novo genome assembly of the potent medicinal plant Rehmannia glutinosa using nanopore technology.</title>
        <authorList>
            <person name="Ma L."/>
            <person name="Dong C."/>
            <person name="Song C."/>
            <person name="Wang X."/>
            <person name="Zheng X."/>
            <person name="Niu Y."/>
            <person name="Chen S."/>
            <person name="Feng W."/>
        </authorList>
    </citation>
    <scope>NUCLEOTIDE SEQUENCE [LARGE SCALE GENOMIC DNA]</scope>
    <source>
        <strain evidence="2">DH-2019</strain>
    </source>
</reference>
<organism evidence="2 3">
    <name type="scientific">Rehmannia glutinosa</name>
    <name type="common">Chinese foxglove</name>
    <dbReference type="NCBI Taxonomy" id="99300"/>
    <lineage>
        <taxon>Eukaryota</taxon>
        <taxon>Viridiplantae</taxon>
        <taxon>Streptophyta</taxon>
        <taxon>Embryophyta</taxon>
        <taxon>Tracheophyta</taxon>
        <taxon>Spermatophyta</taxon>
        <taxon>Magnoliopsida</taxon>
        <taxon>eudicotyledons</taxon>
        <taxon>Gunneridae</taxon>
        <taxon>Pentapetalae</taxon>
        <taxon>asterids</taxon>
        <taxon>lamiids</taxon>
        <taxon>Lamiales</taxon>
        <taxon>Orobanchaceae</taxon>
        <taxon>Rehmannieae</taxon>
        <taxon>Rehmannia</taxon>
    </lineage>
</organism>
<name>A0ABR0V571_REHGL</name>
<evidence type="ECO:0000259" key="1">
    <source>
        <dbReference type="Pfam" id="PF14309"/>
    </source>
</evidence>
<gene>
    <name evidence="2" type="ORF">DH2020_036198</name>
</gene>
<proteinExistence type="predicted"/>
<dbReference type="Proteomes" id="UP001318860">
    <property type="component" value="Unassembled WGS sequence"/>
</dbReference>
<accession>A0ABR0V571</accession>
<dbReference type="Pfam" id="PF14309">
    <property type="entry name" value="DUF4378"/>
    <property type="match status" value="1"/>
</dbReference>
<evidence type="ECO:0000313" key="2">
    <source>
        <dbReference type="EMBL" id="KAK6130071.1"/>
    </source>
</evidence>
<dbReference type="PANTHER" id="PTHR47212">
    <property type="entry name" value="ADHESIN-LIKE PROTEIN, PUTATIVE (DUF3741)-RELATED"/>
    <property type="match status" value="1"/>
</dbReference>
<dbReference type="PANTHER" id="PTHR47212:SF4">
    <property type="entry name" value="ADHESIN-LIKE PROTEIN, PUTATIVE (DUF3741)-RELATED"/>
    <property type="match status" value="1"/>
</dbReference>
<evidence type="ECO:0000313" key="3">
    <source>
        <dbReference type="Proteomes" id="UP001318860"/>
    </source>
</evidence>